<name>A0A433JV98_9MICO</name>
<dbReference type="InterPro" id="IPR016040">
    <property type="entry name" value="NAD(P)-bd_dom"/>
</dbReference>
<keyword evidence="3" id="KW-1185">Reference proteome</keyword>
<dbReference type="Pfam" id="PF13460">
    <property type="entry name" value="NAD_binding_10"/>
    <property type="match status" value="1"/>
</dbReference>
<feature type="domain" description="NAD(P)-binding" evidence="1">
    <location>
        <begin position="6"/>
        <end position="186"/>
    </location>
</feature>
<dbReference type="RefSeq" id="WP_127046134.1">
    <property type="nucleotide sequence ID" value="NZ_RZGZ01000001.1"/>
</dbReference>
<proteinExistence type="predicted"/>
<accession>A0A433JV98</accession>
<dbReference type="EMBL" id="RZGZ01000001">
    <property type="protein sequence ID" value="RUR03086.1"/>
    <property type="molecule type" value="Genomic_DNA"/>
</dbReference>
<dbReference type="Proteomes" id="UP000274909">
    <property type="component" value="Unassembled WGS sequence"/>
</dbReference>
<dbReference type="Gene3D" id="3.40.50.720">
    <property type="entry name" value="NAD(P)-binding Rossmann-like Domain"/>
    <property type="match status" value="1"/>
</dbReference>
<dbReference type="PANTHER" id="PTHR47129:SF1">
    <property type="entry name" value="NMRA-LIKE DOMAIN-CONTAINING PROTEIN"/>
    <property type="match status" value="1"/>
</dbReference>
<dbReference type="InterPro" id="IPR052718">
    <property type="entry name" value="NmrA-type_oxidoreductase"/>
</dbReference>
<gene>
    <name evidence="2" type="ORF">ELQ94_00565</name>
</gene>
<dbReference type="AlphaFoldDB" id="A0A433JV98"/>
<evidence type="ECO:0000313" key="3">
    <source>
        <dbReference type="Proteomes" id="UP000274909"/>
    </source>
</evidence>
<dbReference type="InterPro" id="IPR036291">
    <property type="entry name" value="NAD(P)-bd_dom_sf"/>
</dbReference>
<evidence type="ECO:0000313" key="2">
    <source>
        <dbReference type="EMBL" id="RUR03086.1"/>
    </source>
</evidence>
<sequence>MIVITGATGRLGGAVLRELLARIPADELGISTTSPGALQEAADRGIRVRRGDYDDPASLAHAFDGADRVLLVSAPRIGEAATTAHRIAIDAARDAGVDRLFYTSHVGADALSPFPPAVTHAATEVMLRESGVPFTAVRNGFYADTPVRLVQDAVAQGELRLPADGPVSWTTHDDLAPAIAALLLDPAIDDTVVNLTARAAVDADGLAAIASTIAGRPIPLRRVGDEDYRAALLADGVPEVGAHMSLAIFQAARQRRFGIVDPRLESLIGRPSRTLEDVVTAVVGG</sequence>
<protein>
    <submittedName>
        <fullName evidence="2">SDR family NAD(P)-dependent oxidoreductase</fullName>
    </submittedName>
</protein>
<comment type="caution">
    <text evidence="2">The sequence shown here is derived from an EMBL/GenBank/DDBJ whole genome shotgun (WGS) entry which is preliminary data.</text>
</comment>
<dbReference type="SUPFAM" id="SSF51735">
    <property type="entry name" value="NAD(P)-binding Rossmann-fold domains"/>
    <property type="match status" value="1"/>
</dbReference>
<evidence type="ECO:0000259" key="1">
    <source>
        <dbReference type="Pfam" id="PF13460"/>
    </source>
</evidence>
<dbReference type="Gene3D" id="3.90.25.10">
    <property type="entry name" value="UDP-galactose 4-epimerase, domain 1"/>
    <property type="match status" value="1"/>
</dbReference>
<dbReference type="OrthoDB" id="5510591at2"/>
<dbReference type="PANTHER" id="PTHR47129">
    <property type="entry name" value="QUINONE OXIDOREDUCTASE 2"/>
    <property type="match status" value="1"/>
</dbReference>
<reference evidence="2 3" key="1">
    <citation type="submission" date="2018-12" db="EMBL/GenBank/DDBJ databases">
        <authorList>
            <person name="Li F."/>
        </authorList>
    </citation>
    <scope>NUCLEOTIDE SEQUENCE [LARGE SCALE GENOMIC DNA]</scope>
    <source>
        <strain evidence="2 3">EGI 6500705</strain>
    </source>
</reference>
<organism evidence="2 3">
    <name type="scientific">Labedella endophytica</name>
    <dbReference type="NCBI Taxonomy" id="1523160"/>
    <lineage>
        <taxon>Bacteria</taxon>
        <taxon>Bacillati</taxon>
        <taxon>Actinomycetota</taxon>
        <taxon>Actinomycetes</taxon>
        <taxon>Micrococcales</taxon>
        <taxon>Microbacteriaceae</taxon>
        <taxon>Labedella</taxon>
    </lineage>
</organism>